<name>A0ABR2H5P0_9EUKA</name>
<dbReference type="Pfam" id="PF07714">
    <property type="entry name" value="PK_Tyr_Ser-Thr"/>
    <property type="match status" value="1"/>
</dbReference>
<dbReference type="PROSITE" id="PS50011">
    <property type="entry name" value="PROTEIN_KINASE_DOM"/>
    <property type="match status" value="1"/>
</dbReference>
<sequence length="107" mass="12159">MGEHIPMQIIINFDNYHANAIVEDKVINLQLRDTSIFIEIAHGMIHIQKFGLKHRGLQIQNVRLTSVFNAKIAVFGLAKNNEYLIPNYSSTRSTFIKSFGSAVYILP</sequence>
<gene>
    <name evidence="2" type="ORF">M9Y10_027717</name>
</gene>
<proteinExistence type="predicted"/>
<dbReference type="EMBL" id="JAPFFF010000043">
    <property type="protein sequence ID" value="KAK8840887.1"/>
    <property type="molecule type" value="Genomic_DNA"/>
</dbReference>
<evidence type="ECO:0000259" key="1">
    <source>
        <dbReference type="PROSITE" id="PS50011"/>
    </source>
</evidence>
<dbReference type="InterPro" id="IPR000719">
    <property type="entry name" value="Prot_kinase_dom"/>
</dbReference>
<protein>
    <recommendedName>
        <fullName evidence="1">Protein kinase domain-containing protein</fullName>
    </recommendedName>
</protein>
<comment type="caution">
    <text evidence="2">The sequence shown here is derived from an EMBL/GenBank/DDBJ whole genome shotgun (WGS) entry which is preliminary data.</text>
</comment>
<reference evidence="2 3" key="1">
    <citation type="submission" date="2024-04" db="EMBL/GenBank/DDBJ databases">
        <title>Tritrichomonas musculus Genome.</title>
        <authorList>
            <person name="Alves-Ferreira E."/>
            <person name="Grigg M."/>
            <person name="Lorenzi H."/>
            <person name="Galac M."/>
        </authorList>
    </citation>
    <scope>NUCLEOTIDE SEQUENCE [LARGE SCALE GENOMIC DNA]</scope>
    <source>
        <strain evidence="2 3">EAF2021</strain>
    </source>
</reference>
<evidence type="ECO:0000313" key="2">
    <source>
        <dbReference type="EMBL" id="KAK8840887.1"/>
    </source>
</evidence>
<dbReference type="Gene3D" id="1.10.510.10">
    <property type="entry name" value="Transferase(Phosphotransferase) domain 1"/>
    <property type="match status" value="1"/>
</dbReference>
<dbReference type="InterPro" id="IPR011009">
    <property type="entry name" value="Kinase-like_dom_sf"/>
</dbReference>
<keyword evidence="3" id="KW-1185">Reference proteome</keyword>
<accession>A0ABR2H5P0</accession>
<dbReference type="SUPFAM" id="SSF56112">
    <property type="entry name" value="Protein kinase-like (PK-like)"/>
    <property type="match status" value="1"/>
</dbReference>
<evidence type="ECO:0000313" key="3">
    <source>
        <dbReference type="Proteomes" id="UP001470230"/>
    </source>
</evidence>
<dbReference type="InterPro" id="IPR001245">
    <property type="entry name" value="Ser-Thr/Tyr_kinase_cat_dom"/>
</dbReference>
<feature type="domain" description="Protein kinase" evidence="1">
    <location>
        <begin position="1"/>
        <end position="107"/>
    </location>
</feature>
<dbReference type="Proteomes" id="UP001470230">
    <property type="component" value="Unassembled WGS sequence"/>
</dbReference>
<organism evidence="2 3">
    <name type="scientific">Tritrichomonas musculus</name>
    <dbReference type="NCBI Taxonomy" id="1915356"/>
    <lineage>
        <taxon>Eukaryota</taxon>
        <taxon>Metamonada</taxon>
        <taxon>Parabasalia</taxon>
        <taxon>Tritrichomonadida</taxon>
        <taxon>Tritrichomonadidae</taxon>
        <taxon>Tritrichomonas</taxon>
    </lineage>
</organism>